<accession>A0AAD1SKC8</accession>
<dbReference type="EMBL" id="OW240917">
    <property type="protein sequence ID" value="CAH2300451.1"/>
    <property type="molecule type" value="Genomic_DNA"/>
</dbReference>
<feature type="non-terminal residue" evidence="2">
    <location>
        <position position="60"/>
    </location>
</feature>
<organism evidence="2 3">
    <name type="scientific">Pelobates cultripes</name>
    <name type="common">Western spadefoot toad</name>
    <dbReference type="NCBI Taxonomy" id="61616"/>
    <lineage>
        <taxon>Eukaryota</taxon>
        <taxon>Metazoa</taxon>
        <taxon>Chordata</taxon>
        <taxon>Craniata</taxon>
        <taxon>Vertebrata</taxon>
        <taxon>Euteleostomi</taxon>
        <taxon>Amphibia</taxon>
        <taxon>Batrachia</taxon>
        <taxon>Anura</taxon>
        <taxon>Pelobatoidea</taxon>
        <taxon>Pelobatidae</taxon>
        <taxon>Pelobates</taxon>
    </lineage>
</organism>
<feature type="region of interest" description="Disordered" evidence="1">
    <location>
        <begin position="1"/>
        <end position="60"/>
    </location>
</feature>
<protein>
    <submittedName>
        <fullName evidence="2">Uncharacterized protein</fullName>
    </submittedName>
</protein>
<evidence type="ECO:0000313" key="3">
    <source>
        <dbReference type="Proteomes" id="UP001295444"/>
    </source>
</evidence>
<name>A0AAD1SKC8_PELCU</name>
<dbReference type="AlphaFoldDB" id="A0AAD1SKC8"/>
<keyword evidence="3" id="KW-1185">Reference proteome</keyword>
<evidence type="ECO:0000313" key="2">
    <source>
        <dbReference type="EMBL" id="CAH2300451.1"/>
    </source>
</evidence>
<feature type="compositionally biased region" description="Basic residues" evidence="1">
    <location>
        <begin position="7"/>
        <end position="16"/>
    </location>
</feature>
<reference evidence="2" key="1">
    <citation type="submission" date="2022-03" db="EMBL/GenBank/DDBJ databases">
        <authorList>
            <person name="Alioto T."/>
            <person name="Alioto T."/>
            <person name="Gomez Garrido J."/>
        </authorList>
    </citation>
    <scope>NUCLEOTIDE SEQUENCE</scope>
</reference>
<sequence length="60" mass="6678">MAAAVSRMRKRCKRPFGSRGNARDPRWPPCALRADGGVLHSPKAREKRGKICRPQPGPIK</sequence>
<dbReference type="Proteomes" id="UP001295444">
    <property type="component" value="Chromosome 06"/>
</dbReference>
<proteinExistence type="predicted"/>
<gene>
    <name evidence="2" type="ORF">PECUL_23A020772</name>
</gene>
<evidence type="ECO:0000256" key="1">
    <source>
        <dbReference type="SAM" id="MobiDB-lite"/>
    </source>
</evidence>